<dbReference type="Gene3D" id="1.10.357.10">
    <property type="entry name" value="Tetracycline Repressor, domain 2"/>
    <property type="match status" value="1"/>
</dbReference>
<feature type="domain" description="HTH tetR-type" evidence="4">
    <location>
        <begin position="33"/>
        <end position="93"/>
    </location>
</feature>
<dbReference type="PROSITE" id="PS50977">
    <property type="entry name" value="HTH_TETR_2"/>
    <property type="match status" value="1"/>
</dbReference>
<feature type="DNA-binding region" description="H-T-H motif" evidence="2">
    <location>
        <begin position="56"/>
        <end position="75"/>
    </location>
</feature>
<evidence type="ECO:0000256" key="2">
    <source>
        <dbReference type="PROSITE-ProRule" id="PRU00335"/>
    </source>
</evidence>
<evidence type="ECO:0000313" key="5">
    <source>
        <dbReference type="EMBL" id="MDT0275928.1"/>
    </source>
</evidence>
<dbReference type="SUPFAM" id="SSF46689">
    <property type="entry name" value="Homeodomain-like"/>
    <property type="match status" value="1"/>
</dbReference>
<dbReference type="InterPro" id="IPR036271">
    <property type="entry name" value="Tet_transcr_reg_TetR-rel_C_sf"/>
</dbReference>
<dbReference type="PRINTS" id="PR00455">
    <property type="entry name" value="HTHTETR"/>
</dbReference>
<protein>
    <submittedName>
        <fullName evidence="5">TetR/AcrR family transcriptional regulator</fullName>
    </submittedName>
</protein>
<name>A0ABU2K6Y4_9ACTN</name>
<dbReference type="PANTHER" id="PTHR30055">
    <property type="entry name" value="HTH-TYPE TRANSCRIPTIONAL REGULATOR RUTR"/>
    <property type="match status" value="1"/>
</dbReference>
<proteinExistence type="predicted"/>
<keyword evidence="1 2" id="KW-0238">DNA-binding</keyword>
<dbReference type="InterPro" id="IPR009057">
    <property type="entry name" value="Homeodomain-like_sf"/>
</dbReference>
<keyword evidence="6" id="KW-1185">Reference proteome</keyword>
<reference evidence="6" key="1">
    <citation type="submission" date="2023-07" db="EMBL/GenBank/DDBJ databases">
        <title>30 novel species of actinomycetes from the DSMZ collection.</title>
        <authorList>
            <person name="Nouioui I."/>
        </authorList>
    </citation>
    <scope>NUCLEOTIDE SEQUENCE [LARGE SCALE GENOMIC DNA]</scope>
    <source>
        <strain evidence="6">DSM 46792</strain>
    </source>
</reference>
<sequence length="248" mass="27458">MTARRDTEMLGGGTVGSELPFLDEETALPDGPSEPVRRLLQAGLEVFAERGFHAATTREIAARAGMSPAALYIHFRAKTDVLFELSHLGHTEVLRQLREVAAENLEPVQRIRHLVEAFTTFHVRNHRMARVAQYEHRALSGEQYESIIKLRRDIDSVFRHAVVDGMRARAFDVDDISGVLTAIASLCIDVVRWRDTGPKWPAERLARLNGRLVLSMLRAGEVPGDGGTEYLVGTALEAGLAAPEARET</sequence>
<dbReference type="RefSeq" id="WP_311344751.1">
    <property type="nucleotide sequence ID" value="NZ_JAVREI010000004.1"/>
</dbReference>
<dbReference type="Proteomes" id="UP001183222">
    <property type="component" value="Unassembled WGS sequence"/>
</dbReference>
<dbReference type="Pfam" id="PF17932">
    <property type="entry name" value="TetR_C_24"/>
    <property type="match status" value="1"/>
</dbReference>
<dbReference type="Pfam" id="PF00440">
    <property type="entry name" value="TetR_N"/>
    <property type="match status" value="1"/>
</dbReference>
<dbReference type="InterPro" id="IPR050109">
    <property type="entry name" value="HTH-type_TetR-like_transc_reg"/>
</dbReference>
<organism evidence="5 6">
    <name type="scientific">Blastococcus goldschmidtiae</name>
    <dbReference type="NCBI Taxonomy" id="3075546"/>
    <lineage>
        <taxon>Bacteria</taxon>
        <taxon>Bacillati</taxon>
        <taxon>Actinomycetota</taxon>
        <taxon>Actinomycetes</taxon>
        <taxon>Geodermatophilales</taxon>
        <taxon>Geodermatophilaceae</taxon>
        <taxon>Blastococcus</taxon>
    </lineage>
</organism>
<evidence type="ECO:0000256" key="3">
    <source>
        <dbReference type="SAM" id="MobiDB-lite"/>
    </source>
</evidence>
<dbReference type="EMBL" id="JAVREI010000004">
    <property type="protein sequence ID" value="MDT0275928.1"/>
    <property type="molecule type" value="Genomic_DNA"/>
</dbReference>
<accession>A0ABU2K6Y4</accession>
<evidence type="ECO:0000313" key="6">
    <source>
        <dbReference type="Proteomes" id="UP001183222"/>
    </source>
</evidence>
<gene>
    <name evidence="5" type="ORF">RM425_08430</name>
</gene>
<dbReference type="InterPro" id="IPR001647">
    <property type="entry name" value="HTH_TetR"/>
</dbReference>
<dbReference type="SUPFAM" id="SSF48498">
    <property type="entry name" value="Tetracyclin repressor-like, C-terminal domain"/>
    <property type="match status" value="1"/>
</dbReference>
<comment type="caution">
    <text evidence="5">The sequence shown here is derived from an EMBL/GenBank/DDBJ whole genome shotgun (WGS) entry which is preliminary data.</text>
</comment>
<feature type="region of interest" description="Disordered" evidence="3">
    <location>
        <begin position="1"/>
        <end position="32"/>
    </location>
</feature>
<dbReference type="PANTHER" id="PTHR30055:SF200">
    <property type="entry name" value="HTH-TYPE TRANSCRIPTIONAL REPRESSOR BDCR"/>
    <property type="match status" value="1"/>
</dbReference>
<evidence type="ECO:0000259" key="4">
    <source>
        <dbReference type="PROSITE" id="PS50977"/>
    </source>
</evidence>
<dbReference type="InterPro" id="IPR041490">
    <property type="entry name" value="KstR2_TetR_C"/>
</dbReference>
<evidence type="ECO:0000256" key="1">
    <source>
        <dbReference type="ARBA" id="ARBA00023125"/>
    </source>
</evidence>